<comment type="caution">
    <text evidence="2">The sequence shown here is derived from an EMBL/GenBank/DDBJ whole genome shotgun (WGS) entry which is preliminary data.</text>
</comment>
<gene>
    <name evidence="2" type="ORF">E2C01_100242</name>
</gene>
<proteinExistence type="predicted"/>
<feature type="region of interest" description="Disordered" evidence="1">
    <location>
        <begin position="1"/>
        <end position="79"/>
    </location>
</feature>
<organism evidence="2 3">
    <name type="scientific">Portunus trituberculatus</name>
    <name type="common">Swimming crab</name>
    <name type="synonym">Neptunus trituberculatus</name>
    <dbReference type="NCBI Taxonomy" id="210409"/>
    <lineage>
        <taxon>Eukaryota</taxon>
        <taxon>Metazoa</taxon>
        <taxon>Ecdysozoa</taxon>
        <taxon>Arthropoda</taxon>
        <taxon>Crustacea</taxon>
        <taxon>Multicrustacea</taxon>
        <taxon>Malacostraca</taxon>
        <taxon>Eumalacostraca</taxon>
        <taxon>Eucarida</taxon>
        <taxon>Decapoda</taxon>
        <taxon>Pleocyemata</taxon>
        <taxon>Brachyura</taxon>
        <taxon>Eubrachyura</taxon>
        <taxon>Portunoidea</taxon>
        <taxon>Portunidae</taxon>
        <taxon>Portuninae</taxon>
        <taxon>Portunus</taxon>
    </lineage>
</organism>
<accession>A0A5B7KH18</accession>
<name>A0A5B7KH18_PORTR</name>
<feature type="compositionally biased region" description="Basic and acidic residues" evidence="1">
    <location>
        <begin position="24"/>
        <end position="43"/>
    </location>
</feature>
<evidence type="ECO:0000313" key="2">
    <source>
        <dbReference type="EMBL" id="MPD04548.1"/>
    </source>
</evidence>
<dbReference type="Proteomes" id="UP000324222">
    <property type="component" value="Unassembled WGS sequence"/>
</dbReference>
<evidence type="ECO:0000256" key="1">
    <source>
        <dbReference type="SAM" id="MobiDB-lite"/>
    </source>
</evidence>
<reference evidence="2 3" key="1">
    <citation type="submission" date="2019-05" db="EMBL/GenBank/DDBJ databases">
        <title>Another draft genome of Portunus trituberculatus and its Hox gene families provides insights of decapod evolution.</title>
        <authorList>
            <person name="Jeong J.-H."/>
            <person name="Song I."/>
            <person name="Kim S."/>
            <person name="Choi T."/>
            <person name="Kim D."/>
            <person name="Ryu S."/>
            <person name="Kim W."/>
        </authorList>
    </citation>
    <scope>NUCLEOTIDE SEQUENCE [LARGE SCALE GENOMIC DNA]</scope>
    <source>
        <tissue evidence="2">Muscle</tissue>
    </source>
</reference>
<dbReference type="AlphaFoldDB" id="A0A5B7KH18"/>
<feature type="compositionally biased region" description="Basic residues" evidence="1">
    <location>
        <begin position="44"/>
        <end position="55"/>
    </location>
</feature>
<keyword evidence="3" id="KW-1185">Reference proteome</keyword>
<dbReference type="EMBL" id="VSRR010141569">
    <property type="protein sequence ID" value="MPD04548.1"/>
    <property type="molecule type" value="Genomic_DNA"/>
</dbReference>
<sequence>MNTRRRDRERQGRTGHYLRSKQCVGDKEEPERRGRSRLGEARRSKARQGKARRGKAKQESVRTFLPCTRRSRAAELPTG</sequence>
<evidence type="ECO:0000313" key="3">
    <source>
        <dbReference type="Proteomes" id="UP000324222"/>
    </source>
</evidence>
<protein>
    <submittedName>
        <fullName evidence="2">Uncharacterized protein</fullName>
    </submittedName>
</protein>
<feature type="compositionally biased region" description="Basic and acidic residues" evidence="1">
    <location>
        <begin position="1"/>
        <end position="12"/>
    </location>
</feature>